<sequence length="92" mass="10488">MNVNFLDCTQDSESSVELSSSDSSEENAEIKDGNNLYGWAMSQYLPHGGFKWVNNNNIKNILKCPDDSKKGYILEVDLEYPKRILIIIPIYL</sequence>
<feature type="region of interest" description="Disordered" evidence="1">
    <location>
        <begin position="1"/>
        <end position="29"/>
    </location>
</feature>
<evidence type="ECO:0000256" key="1">
    <source>
        <dbReference type="SAM" id="MobiDB-lite"/>
    </source>
</evidence>
<dbReference type="AlphaFoldDB" id="A0AAV4RZZ7"/>
<protein>
    <submittedName>
        <fullName evidence="2">Uncharacterized protein</fullName>
    </submittedName>
</protein>
<organism evidence="2 3">
    <name type="scientific">Caerostris extrusa</name>
    <name type="common">Bark spider</name>
    <name type="synonym">Caerostris bankana</name>
    <dbReference type="NCBI Taxonomy" id="172846"/>
    <lineage>
        <taxon>Eukaryota</taxon>
        <taxon>Metazoa</taxon>
        <taxon>Ecdysozoa</taxon>
        <taxon>Arthropoda</taxon>
        <taxon>Chelicerata</taxon>
        <taxon>Arachnida</taxon>
        <taxon>Araneae</taxon>
        <taxon>Araneomorphae</taxon>
        <taxon>Entelegynae</taxon>
        <taxon>Araneoidea</taxon>
        <taxon>Araneidae</taxon>
        <taxon>Caerostris</taxon>
    </lineage>
</organism>
<keyword evidence="3" id="KW-1185">Reference proteome</keyword>
<comment type="caution">
    <text evidence="2">The sequence shown here is derived from an EMBL/GenBank/DDBJ whole genome shotgun (WGS) entry which is preliminary data.</text>
</comment>
<evidence type="ECO:0000313" key="3">
    <source>
        <dbReference type="Proteomes" id="UP001054945"/>
    </source>
</evidence>
<accession>A0AAV4RZZ7</accession>
<reference evidence="2 3" key="1">
    <citation type="submission" date="2021-06" db="EMBL/GenBank/DDBJ databases">
        <title>Caerostris extrusa draft genome.</title>
        <authorList>
            <person name="Kono N."/>
            <person name="Arakawa K."/>
        </authorList>
    </citation>
    <scope>NUCLEOTIDE SEQUENCE [LARGE SCALE GENOMIC DNA]</scope>
</reference>
<feature type="compositionally biased region" description="Low complexity" evidence="1">
    <location>
        <begin position="12"/>
        <end position="22"/>
    </location>
</feature>
<name>A0AAV4RZZ7_CAEEX</name>
<gene>
    <name evidence="2" type="primary">AVEN_114505_1</name>
    <name evidence="2" type="ORF">CEXT_129441</name>
</gene>
<proteinExistence type="predicted"/>
<feature type="compositionally biased region" description="Polar residues" evidence="1">
    <location>
        <begin position="1"/>
        <end position="11"/>
    </location>
</feature>
<dbReference type="EMBL" id="BPLR01008865">
    <property type="protein sequence ID" value="GIY27863.1"/>
    <property type="molecule type" value="Genomic_DNA"/>
</dbReference>
<dbReference type="Proteomes" id="UP001054945">
    <property type="component" value="Unassembled WGS sequence"/>
</dbReference>
<evidence type="ECO:0000313" key="2">
    <source>
        <dbReference type="EMBL" id="GIY27863.1"/>
    </source>
</evidence>